<sequence length="91" mass="9727">MSQSATRPDPFPQVRAVLVRVLGLEDRAHLLDPTTPLLGELPELDSLAVLELAVALEEEFDIVVDDADVTGELFATLGSLSAYVHDRTGGA</sequence>
<dbReference type="Gene3D" id="1.10.1200.10">
    <property type="entry name" value="ACP-like"/>
    <property type="match status" value="1"/>
</dbReference>
<dbReference type="RefSeq" id="WP_090858552.1">
    <property type="nucleotide sequence ID" value="NZ_FMZM01000009.1"/>
</dbReference>
<gene>
    <name evidence="1" type="ORF">SAMN05421872_10931</name>
</gene>
<name>A0A1G6VRP1_9ACTN</name>
<accession>A0A1G6VRP1</accession>
<keyword evidence="2" id="KW-1185">Reference proteome</keyword>
<reference evidence="1 2" key="1">
    <citation type="submission" date="2016-10" db="EMBL/GenBank/DDBJ databases">
        <authorList>
            <person name="de Groot N.N."/>
        </authorList>
    </citation>
    <scope>NUCLEOTIDE SEQUENCE [LARGE SCALE GENOMIC DNA]</scope>
    <source>
        <strain evidence="1 2">CGMCC 4.6858</strain>
    </source>
</reference>
<dbReference type="InterPro" id="IPR009081">
    <property type="entry name" value="PP-bd_ACP"/>
</dbReference>
<dbReference type="STRING" id="1045774.SAMN05421872_10931"/>
<dbReference type="PROSITE" id="PS50075">
    <property type="entry name" value="CARRIER"/>
    <property type="match status" value="1"/>
</dbReference>
<dbReference type="Pfam" id="PF00550">
    <property type="entry name" value="PP-binding"/>
    <property type="match status" value="1"/>
</dbReference>
<evidence type="ECO:0000313" key="1">
    <source>
        <dbReference type="EMBL" id="SDD56350.1"/>
    </source>
</evidence>
<dbReference type="Proteomes" id="UP000199034">
    <property type="component" value="Unassembled WGS sequence"/>
</dbReference>
<protein>
    <submittedName>
        <fullName evidence="1">Acyl carrier protein</fullName>
    </submittedName>
</protein>
<dbReference type="SUPFAM" id="SSF47336">
    <property type="entry name" value="ACP-like"/>
    <property type="match status" value="1"/>
</dbReference>
<proteinExistence type="predicted"/>
<evidence type="ECO:0000313" key="2">
    <source>
        <dbReference type="Proteomes" id="UP000199034"/>
    </source>
</evidence>
<organism evidence="1 2">
    <name type="scientific">Nocardioides lianchengensis</name>
    <dbReference type="NCBI Taxonomy" id="1045774"/>
    <lineage>
        <taxon>Bacteria</taxon>
        <taxon>Bacillati</taxon>
        <taxon>Actinomycetota</taxon>
        <taxon>Actinomycetes</taxon>
        <taxon>Propionibacteriales</taxon>
        <taxon>Nocardioidaceae</taxon>
        <taxon>Nocardioides</taxon>
    </lineage>
</organism>
<dbReference type="EMBL" id="FMZM01000009">
    <property type="protein sequence ID" value="SDD56350.1"/>
    <property type="molecule type" value="Genomic_DNA"/>
</dbReference>
<dbReference type="InterPro" id="IPR036736">
    <property type="entry name" value="ACP-like_sf"/>
</dbReference>
<dbReference type="OrthoDB" id="2626117at2"/>
<dbReference type="AlphaFoldDB" id="A0A1G6VRP1"/>